<dbReference type="EMBL" id="NPIC01000003">
    <property type="protein sequence ID" value="RDL38069.1"/>
    <property type="molecule type" value="Genomic_DNA"/>
</dbReference>
<reference evidence="2 3" key="1">
    <citation type="journal article" date="2018" name="IMA Fungus">
        <title>IMA Genome-F 9: Draft genome sequence of Annulohypoxylon stygium, Aspergillus mulundensis, Berkeleyomyces basicola (syn. Thielaviopsis basicola), Ceratocystis smalleyi, two Cercospora beticola strains, Coleophoma cylindrospora, Fusarium fracticaudum, Phialophora cf. hyalina, and Morchella septimelata.</title>
        <authorList>
            <person name="Wingfield B.D."/>
            <person name="Bills G.F."/>
            <person name="Dong Y."/>
            <person name="Huang W."/>
            <person name="Nel W.J."/>
            <person name="Swalarsk-Parry B.S."/>
            <person name="Vaghefi N."/>
            <person name="Wilken P.M."/>
            <person name="An Z."/>
            <person name="de Beer Z.W."/>
            <person name="De Vos L."/>
            <person name="Chen L."/>
            <person name="Duong T.A."/>
            <person name="Gao Y."/>
            <person name="Hammerbacher A."/>
            <person name="Kikkert J.R."/>
            <person name="Li Y."/>
            <person name="Li H."/>
            <person name="Li K."/>
            <person name="Li Q."/>
            <person name="Liu X."/>
            <person name="Ma X."/>
            <person name="Naidoo K."/>
            <person name="Pethybridge S.J."/>
            <person name="Sun J."/>
            <person name="Steenkamp E.T."/>
            <person name="van der Nest M.A."/>
            <person name="van Wyk S."/>
            <person name="Wingfield M.J."/>
            <person name="Xiong C."/>
            <person name="Yue Q."/>
            <person name="Zhang X."/>
        </authorList>
    </citation>
    <scope>NUCLEOTIDE SEQUENCE [LARGE SCALE GENOMIC DNA]</scope>
    <source>
        <strain evidence="2 3">BP 5553</strain>
    </source>
</reference>
<feature type="compositionally biased region" description="Basic and acidic residues" evidence="1">
    <location>
        <begin position="22"/>
        <end position="37"/>
    </location>
</feature>
<dbReference type="OrthoDB" id="3938544at2759"/>
<evidence type="ECO:0000313" key="3">
    <source>
        <dbReference type="Proteomes" id="UP000254866"/>
    </source>
</evidence>
<dbReference type="Proteomes" id="UP000254866">
    <property type="component" value="Unassembled WGS sequence"/>
</dbReference>
<protein>
    <submittedName>
        <fullName evidence="2">Uncharacterized protein</fullName>
    </submittedName>
</protein>
<dbReference type="AlphaFoldDB" id="A0A370TRC0"/>
<dbReference type="GeneID" id="43598351"/>
<gene>
    <name evidence="2" type="ORF">BP5553_05502</name>
</gene>
<keyword evidence="3" id="KW-1185">Reference proteome</keyword>
<name>A0A370TRC0_9HELO</name>
<dbReference type="RefSeq" id="XP_031870725.1">
    <property type="nucleotide sequence ID" value="XM_032014125.1"/>
</dbReference>
<organism evidence="2 3">
    <name type="scientific">Venustampulla echinocandica</name>
    <dbReference type="NCBI Taxonomy" id="2656787"/>
    <lineage>
        <taxon>Eukaryota</taxon>
        <taxon>Fungi</taxon>
        <taxon>Dikarya</taxon>
        <taxon>Ascomycota</taxon>
        <taxon>Pezizomycotina</taxon>
        <taxon>Leotiomycetes</taxon>
        <taxon>Helotiales</taxon>
        <taxon>Pleuroascaceae</taxon>
        <taxon>Venustampulla</taxon>
    </lineage>
</organism>
<sequence length="135" mass="15506">MDDEDGGLFNIHISSSDESADESPKVPRDFQSEKDFQQQKAAWRPKIEPGETNQNVESKLWKTLKLPMNNPSKPESQAVLHAIEELYFFRRYEEAKKVAEDALKGELSADYKKVVVGYRTRCDMKLDGVKSRIKV</sequence>
<accession>A0A370TRC0</accession>
<evidence type="ECO:0000313" key="2">
    <source>
        <dbReference type="EMBL" id="RDL38069.1"/>
    </source>
</evidence>
<feature type="region of interest" description="Disordered" evidence="1">
    <location>
        <begin position="1"/>
        <end position="54"/>
    </location>
</feature>
<proteinExistence type="predicted"/>
<evidence type="ECO:0000256" key="1">
    <source>
        <dbReference type="SAM" id="MobiDB-lite"/>
    </source>
</evidence>
<comment type="caution">
    <text evidence="2">The sequence shown here is derived from an EMBL/GenBank/DDBJ whole genome shotgun (WGS) entry which is preliminary data.</text>
</comment>